<comment type="caution">
    <text evidence="3">Lacks conserved residue(s) required for the propagation of feature annotation.</text>
</comment>
<protein>
    <submittedName>
        <fullName evidence="7">3-phytase</fullName>
    </submittedName>
</protein>
<keyword evidence="1" id="KW-0732">Signal</keyword>
<feature type="disulfide bond" evidence="3">
    <location>
        <begin position="480"/>
        <end position="490"/>
    </location>
</feature>
<evidence type="ECO:0000256" key="3">
    <source>
        <dbReference type="PROSITE-ProRule" id="PRU00076"/>
    </source>
</evidence>
<dbReference type="Pfam" id="PF07974">
    <property type="entry name" value="EGF_2"/>
    <property type="match status" value="1"/>
</dbReference>
<dbReference type="SUPFAM" id="SSF50956">
    <property type="entry name" value="Thermostable phytase (3-phytase)"/>
    <property type="match status" value="2"/>
</dbReference>
<evidence type="ECO:0000256" key="4">
    <source>
        <dbReference type="SAM" id="MobiDB-lite"/>
    </source>
</evidence>
<dbReference type="InterPro" id="IPR050969">
    <property type="entry name" value="Dev_Signal_Modulators"/>
</dbReference>
<dbReference type="PANTHER" id="PTHR14949">
    <property type="entry name" value="EGF-LIKE-DOMAIN, MULTIPLE 7, 8"/>
    <property type="match status" value="1"/>
</dbReference>
<dbReference type="EMBL" id="JH793390">
    <property type="protein sequence ID" value="ELQ44795.1"/>
    <property type="molecule type" value="Genomic_DNA"/>
</dbReference>
<dbReference type="InterPro" id="IPR003431">
    <property type="entry name" value="B-propeller_Phytase"/>
</dbReference>
<evidence type="ECO:0000259" key="6">
    <source>
        <dbReference type="PROSITE" id="PS51662"/>
    </source>
</evidence>
<dbReference type="PROSITE" id="PS51662">
    <property type="entry name" value="BP_PHYTASE"/>
    <property type="match status" value="2"/>
</dbReference>
<proteinExistence type="predicted"/>
<keyword evidence="3" id="KW-0245">EGF-like domain</keyword>
<dbReference type="AlphaFoldDB" id="A0AA97P9W6"/>
<feature type="disulfide bond" evidence="3">
    <location>
        <begin position="498"/>
        <end position="507"/>
    </location>
</feature>
<keyword evidence="2 3" id="KW-1015">Disulfide bond</keyword>
<dbReference type="PROSITE" id="PS01186">
    <property type="entry name" value="EGF_2"/>
    <property type="match status" value="1"/>
</dbReference>
<dbReference type="Gene3D" id="2.120.10.30">
    <property type="entry name" value="TolB, C-terminal domain"/>
    <property type="match status" value="2"/>
</dbReference>
<organism evidence="7">
    <name type="scientific">Pyricularia oryzae (strain Y34)</name>
    <name type="common">Rice blast fungus</name>
    <name type="synonym">Magnaporthe oryzae</name>
    <dbReference type="NCBI Taxonomy" id="1143189"/>
    <lineage>
        <taxon>Eukaryota</taxon>
        <taxon>Fungi</taxon>
        <taxon>Dikarya</taxon>
        <taxon>Ascomycota</taxon>
        <taxon>Pezizomycotina</taxon>
        <taxon>Sordariomycetes</taxon>
        <taxon>Sordariomycetidae</taxon>
        <taxon>Magnaporthales</taxon>
        <taxon>Pyriculariaceae</taxon>
        <taxon>Pyricularia</taxon>
    </lineage>
</organism>
<dbReference type="InterPro" id="IPR000742">
    <property type="entry name" value="EGF"/>
</dbReference>
<reference evidence="7" key="1">
    <citation type="journal article" date="2012" name="PLoS Genet.">
        <title>Comparative analysis of the genomes of two field isolates of the rice blast fungus Magnaporthe oryzae.</title>
        <authorList>
            <person name="Xue M."/>
            <person name="Yang J."/>
            <person name="Li Z."/>
            <person name="Hu S."/>
            <person name="Yao N."/>
            <person name="Dean R.A."/>
            <person name="Zhao W."/>
            <person name="Shen M."/>
            <person name="Zhang H."/>
            <person name="Li C."/>
            <person name="Liu L."/>
            <person name="Cao L."/>
            <person name="Xu X."/>
            <person name="Xing Y."/>
            <person name="Hsiang T."/>
            <person name="Zhang Z."/>
            <person name="Xu J.R."/>
            <person name="Peng Y.L."/>
        </authorList>
    </citation>
    <scope>NUCLEOTIDE SEQUENCE</scope>
    <source>
        <strain evidence="7">Y34</strain>
    </source>
</reference>
<evidence type="ECO:0000256" key="1">
    <source>
        <dbReference type="ARBA" id="ARBA00022729"/>
    </source>
</evidence>
<evidence type="ECO:0000313" key="7">
    <source>
        <dbReference type="EMBL" id="ELQ44795.1"/>
    </source>
</evidence>
<dbReference type="PROSITE" id="PS50026">
    <property type="entry name" value="EGF_3"/>
    <property type="match status" value="1"/>
</dbReference>
<dbReference type="Proteomes" id="UP000011086">
    <property type="component" value="Unassembled WGS sequence"/>
</dbReference>
<evidence type="ECO:0000259" key="5">
    <source>
        <dbReference type="PROSITE" id="PS50026"/>
    </source>
</evidence>
<name>A0AA97P9W6_PYRO3</name>
<dbReference type="Pfam" id="PF02333">
    <property type="entry name" value="Phytase"/>
    <property type="match status" value="1"/>
</dbReference>
<feature type="region of interest" description="Disordered" evidence="4">
    <location>
        <begin position="1"/>
        <end position="21"/>
    </location>
</feature>
<dbReference type="Gene3D" id="2.10.25.10">
    <property type="entry name" value="Laminin"/>
    <property type="match status" value="1"/>
</dbReference>
<feature type="domain" description="EGF-like" evidence="5">
    <location>
        <begin position="476"/>
        <end position="508"/>
    </location>
</feature>
<dbReference type="PANTHER" id="PTHR14949:SF56">
    <property type="entry name" value="EGF-LIKE-DOMAIN, MULTIPLE 7"/>
    <property type="match status" value="1"/>
</dbReference>
<feature type="domain" description="BPP" evidence="6">
    <location>
        <begin position="502"/>
        <end position="840"/>
    </location>
</feature>
<dbReference type="InterPro" id="IPR011042">
    <property type="entry name" value="6-blade_b-propeller_TolB-like"/>
</dbReference>
<dbReference type="PROSITE" id="PS00022">
    <property type="entry name" value="EGF_1"/>
    <property type="match status" value="1"/>
</dbReference>
<feature type="domain" description="BPP" evidence="6">
    <location>
        <begin position="121"/>
        <end position="425"/>
    </location>
</feature>
<dbReference type="GO" id="GO:0016158">
    <property type="term" value="F:inositol hexakisphosphate 3-phosphatase activity"/>
    <property type="evidence" value="ECO:0007669"/>
    <property type="project" value="InterPro"/>
</dbReference>
<gene>
    <name evidence="7" type="ORF">OOU_Y34scaffold00050g11</name>
</gene>
<dbReference type="InterPro" id="IPR013111">
    <property type="entry name" value="EGF_extracell"/>
</dbReference>
<accession>A0AA97P9W6</accession>
<sequence>MPSIRLLPRKKQKKCHPDTQWHSVSVEHGHATKRLALSREPICSSYPRTPSSIPGLEYPLRFMRDDRINGRAAAALPTAPNRAGWSSGSSSSSSSSSSSIIVSIMVASSIGVLLAAVLLGGTSTIVTAAPVELELNVTALTPGIIDSDWTAAYYPKSGAAPLLLANDAGTATGGFRVFGLDGAPTLSQAGHVIAGRTKLVAPLYNASGAGDDFLVTIATTDSVVRLYSLPDLAVVPIAEPLVTLGDWNAVCSWGSYFFLFGKGGRAFQYLVRPADGGSFEVLEVRALPAPVVFVGCAVSPRDAKLYLTEDVDQDVYVMDVGDMAGQPTLKKVKGVKDATGIALYSSGDQEYVFVAQESQLSVYGPDWTLLGTVQLAGLDDIEIQGLSIYQAQTSTYPSGAITFAIEADATEGFGTTSLQPILDALSIPPNTAYTPRSEPTGPRTCARCSDNGFCPTVGCPKTCTSCLLGFSGPTCSTPRCEADCSGRGTCVGPNKCACDAGWGGLHCSFVLVEADRETDAAGGDGDDPAVWISPVSKELSRVITTVKSEAGAGLNVFDLEGKLVQQFTAGQPNNVDVIYGFKAGDRVVDLAFAGCRSDETLCLFEITSNGTITTIPGGIQPLPKGYKVYGSCVYRSPKSNRQYLFVNSKKARYLQYELTSTESGTLQTTLVRDFTGGSGGQVEGCVVDDRNSWLFLGEEPRALWRYGAEPDDGTEGLEIAVFGDGKLNAEVEGVTLVEGKTPQEGYILVSNQGVSSYAVYRRAEPHEYVATFSIVASADGKIDAVSNTDGITAVATGLGPNFPHGLVVVHDDANQLPEGGTSTEASFKMISLEKIFGGPLKELNLLDHVDANWDPRA</sequence>
<evidence type="ECO:0000256" key="2">
    <source>
        <dbReference type="ARBA" id="ARBA00023157"/>
    </source>
</evidence>